<feature type="transmembrane region" description="Helical" evidence="2">
    <location>
        <begin position="139"/>
        <end position="157"/>
    </location>
</feature>
<sequence>MANTEVTKAPPQGPPPARSSRGAAAALRGLLTRAADAVVCCSVGALWMANAACAALIAARRAFGDDSRAAAVARGLFVAMVLLEQSALLIQAWRSRKGDEIGEAGGEATRPAAQGRLPAESTGPRACLNGFCGPVAARVFRVLWVFLAVALVIRMLGPAKGSCAAKVASVLGDIGCFLHAVMDCSIVFTNYVVDRLKRERNTLAS</sequence>
<keyword evidence="2" id="KW-0812">Transmembrane</keyword>
<evidence type="ECO:0000313" key="3">
    <source>
        <dbReference type="EMBL" id="TVU05931.1"/>
    </source>
</evidence>
<gene>
    <name evidence="3" type="ORF">EJB05_49117</name>
</gene>
<feature type="transmembrane region" description="Helical" evidence="2">
    <location>
        <begin position="71"/>
        <end position="90"/>
    </location>
</feature>
<dbReference type="Gramene" id="TVU05931">
    <property type="protein sequence ID" value="TVU05931"/>
    <property type="gene ID" value="EJB05_49117"/>
</dbReference>
<comment type="caution">
    <text evidence="3">The sequence shown here is derived from an EMBL/GenBank/DDBJ whole genome shotgun (WGS) entry which is preliminary data.</text>
</comment>
<dbReference type="AlphaFoldDB" id="A0A5J9T614"/>
<dbReference type="Proteomes" id="UP000324897">
    <property type="component" value="Unassembled WGS sequence"/>
</dbReference>
<protein>
    <submittedName>
        <fullName evidence="3">Uncharacterized protein</fullName>
    </submittedName>
</protein>
<evidence type="ECO:0000256" key="2">
    <source>
        <dbReference type="SAM" id="Phobius"/>
    </source>
</evidence>
<reference evidence="3 4" key="1">
    <citation type="journal article" date="2019" name="Sci. Rep.">
        <title>A high-quality genome of Eragrostis curvula grass provides insights into Poaceae evolution and supports new strategies to enhance forage quality.</title>
        <authorList>
            <person name="Carballo J."/>
            <person name="Santos B.A.C.M."/>
            <person name="Zappacosta D."/>
            <person name="Garbus I."/>
            <person name="Selva J.P."/>
            <person name="Gallo C.A."/>
            <person name="Diaz A."/>
            <person name="Albertini E."/>
            <person name="Caccamo M."/>
            <person name="Echenique V."/>
        </authorList>
    </citation>
    <scope>NUCLEOTIDE SEQUENCE [LARGE SCALE GENOMIC DNA]</scope>
    <source>
        <strain evidence="4">cv. Victoria</strain>
        <tissue evidence="3">Leaf</tissue>
    </source>
</reference>
<name>A0A5J9T614_9POAL</name>
<feature type="transmembrane region" description="Helical" evidence="2">
    <location>
        <begin position="169"/>
        <end position="193"/>
    </location>
</feature>
<accession>A0A5J9T614</accession>
<feature type="transmembrane region" description="Helical" evidence="2">
    <location>
        <begin position="37"/>
        <end position="59"/>
    </location>
</feature>
<feature type="region of interest" description="Disordered" evidence="1">
    <location>
        <begin position="1"/>
        <end position="21"/>
    </location>
</feature>
<feature type="non-terminal residue" evidence="3">
    <location>
        <position position="1"/>
    </location>
</feature>
<keyword evidence="4" id="KW-1185">Reference proteome</keyword>
<dbReference type="EMBL" id="RWGY01000051">
    <property type="protein sequence ID" value="TVU05931.1"/>
    <property type="molecule type" value="Genomic_DNA"/>
</dbReference>
<evidence type="ECO:0000313" key="4">
    <source>
        <dbReference type="Proteomes" id="UP000324897"/>
    </source>
</evidence>
<organism evidence="3 4">
    <name type="scientific">Eragrostis curvula</name>
    <name type="common">weeping love grass</name>
    <dbReference type="NCBI Taxonomy" id="38414"/>
    <lineage>
        <taxon>Eukaryota</taxon>
        <taxon>Viridiplantae</taxon>
        <taxon>Streptophyta</taxon>
        <taxon>Embryophyta</taxon>
        <taxon>Tracheophyta</taxon>
        <taxon>Spermatophyta</taxon>
        <taxon>Magnoliopsida</taxon>
        <taxon>Liliopsida</taxon>
        <taxon>Poales</taxon>
        <taxon>Poaceae</taxon>
        <taxon>PACMAD clade</taxon>
        <taxon>Chloridoideae</taxon>
        <taxon>Eragrostideae</taxon>
        <taxon>Eragrostidinae</taxon>
        <taxon>Eragrostis</taxon>
    </lineage>
</organism>
<evidence type="ECO:0000256" key="1">
    <source>
        <dbReference type="SAM" id="MobiDB-lite"/>
    </source>
</evidence>
<keyword evidence="2" id="KW-1133">Transmembrane helix</keyword>
<keyword evidence="2" id="KW-0472">Membrane</keyword>
<proteinExistence type="predicted"/>